<dbReference type="Gene3D" id="3.30.870.10">
    <property type="entry name" value="Endonuclease Chain A"/>
    <property type="match status" value="2"/>
</dbReference>
<dbReference type="CDD" id="cd00138">
    <property type="entry name" value="PLDc_SF"/>
    <property type="match status" value="1"/>
</dbReference>
<keyword evidence="5" id="KW-1185">Reference proteome</keyword>
<accession>A0ABN2W785</accession>
<feature type="compositionally biased region" description="Basic residues" evidence="1">
    <location>
        <begin position="57"/>
        <end position="76"/>
    </location>
</feature>
<feature type="chain" id="PRO_5046099980" description="PLD phosphodiesterase domain-containing protein" evidence="2">
    <location>
        <begin position="32"/>
        <end position="466"/>
    </location>
</feature>
<evidence type="ECO:0000259" key="3">
    <source>
        <dbReference type="PROSITE" id="PS50035"/>
    </source>
</evidence>
<gene>
    <name evidence="4" type="ORF">GCM10009801_43150</name>
</gene>
<keyword evidence="2" id="KW-0732">Signal</keyword>
<feature type="signal peptide" evidence="2">
    <location>
        <begin position="1"/>
        <end position="31"/>
    </location>
</feature>
<feature type="region of interest" description="Disordered" evidence="1">
    <location>
        <begin position="36"/>
        <end position="116"/>
    </location>
</feature>
<feature type="domain" description="PLD phosphodiesterase" evidence="3">
    <location>
        <begin position="399"/>
        <end position="433"/>
    </location>
</feature>
<name>A0ABN2W785_9ACTN</name>
<evidence type="ECO:0000256" key="1">
    <source>
        <dbReference type="SAM" id="MobiDB-lite"/>
    </source>
</evidence>
<evidence type="ECO:0000256" key="2">
    <source>
        <dbReference type="SAM" id="SignalP"/>
    </source>
</evidence>
<dbReference type="InterPro" id="IPR025202">
    <property type="entry name" value="PLD-like_dom"/>
</dbReference>
<organism evidence="4 5">
    <name type="scientific">Streptomyces albiaxialis</name>
    <dbReference type="NCBI Taxonomy" id="329523"/>
    <lineage>
        <taxon>Bacteria</taxon>
        <taxon>Bacillati</taxon>
        <taxon>Actinomycetota</taxon>
        <taxon>Actinomycetes</taxon>
        <taxon>Kitasatosporales</taxon>
        <taxon>Streptomycetaceae</taxon>
        <taxon>Streptomyces</taxon>
    </lineage>
</organism>
<dbReference type="Proteomes" id="UP001500016">
    <property type="component" value="Unassembled WGS sequence"/>
</dbReference>
<proteinExistence type="predicted"/>
<dbReference type="InterPro" id="IPR001736">
    <property type="entry name" value="PLipase_D/transphosphatidylase"/>
</dbReference>
<dbReference type="PROSITE" id="PS50035">
    <property type="entry name" value="PLD"/>
    <property type="match status" value="1"/>
</dbReference>
<reference evidence="4 5" key="1">
    <citation type="journal article" date="2019" name="Int. J. Syst. Evol. Microbiol.">
        <title>The Global Catalogue of Microorganisms (GCM) 10K type strain sequencing project: providing services to taxonomists for standard genome sequencing and annotation.</title>
        <authorList>
            <consortium name="The Broad Institute Genomics Platform"/>
            <consortium name="The Broad Institute Genome Sequencing Center for Infectious Disease"/>
            <person name="Wu L."/>
            <person name="Ma J."/>
        </authorList>
    </citation>
    <scope>NUCLEOTIDE SEQUENCE [LARGE SCALE GENOMIC DNA]</scope>
    <source>
        <strain evidence="4 5">JCM 15478</strain>
    </source>
</reference>
<dbReference type="RefSeq" id="WP_344530605.1">
    <property type="nucleotide sequence ID" value="NZ_BAAAPE010000011.1"/>
</dbReference>
<protein>
    <recommendedName>
        <fullName evidence="3">PLD phosphodiesterase domain-containing protein</fullName>
    </recommendedName>
</protein>
<dbReference type="Pfam" id="PF13091">
    <property type="entry name" value="PLDc_2"/>
    <property type="match status" value="2"/>
</dbReference>
<dbReference type="EMBL" id="BAAAPE010000011">
    <property type="protein sequence ID" value="GAA2082987.1"/>
    <property type="molecule type" value="Genomic_DNA"/>
</dbReference>
<sequence>MSLSPLALSRRALVAGAVALCCLLTFSIAEAVGARGGHGAESRKPPETAPASPSSKPPRKPKPKHKHKHKSQHRSKSAPGKGQATGAGRNAAEPVIDGPVFNDPADLSGGAGRPSAGQAAVMNQLIRLTDRVPAGGEIEFVMFEFADGDRSTAVLDALLAAHRRGVHVKVVLDSSSPGALARFRQAFGAGKDRASWAVACPAGRGCIGRDYLHSKFALFSSVVVGGKEHRNVVFQTSSNLKDWYLYNSFNDSFTVADARAYADYRRYFADLRARKPDSRYFWRGPAGARYRALFYPGAQDPSRDPVANDLRRVQCRYEDGGGTARRTAVRIALTAFTKHRLDVARQLRALRDQGCSVDIVHPGPAGGPSVAPEVLKALNPAGRAPIRLTPCRFDPGNGQAVSTHTKVMMIDGSFGGDLTPRVYTGSANFTHLENSDDSALRVTGRAAHDAYRTWFGKLRAACGGGR</sequence>
<evidence type="ECO:0000313" key="5">
    <source>
        <dbReference type="Proteomes" id="UP001500016"/>
    </source>
</evidence>
<comment type="caution">
    <text evidence="4">The sequence shown here is derived from an EMBL/GenBank/DDBJ whole genome shotgun (WGS) entry which is preliminary data.</text>
</comment>
<dbReference type="SUPFAM" id="SSF56024">
    <property type="entry name" value="Phospholipase D/nuclease"/>
    <property type="match status" value="2"/>
</dbReference>
<evidence type="ECO:0000313" key="4">
    <source>
        <dbReference type="EMBL" id="GAA2082987.1"/>
    </source>
</evidence>